<dbReference type="Pfam" id="PF13432">
    <property type="entry name" value="TPR_16"/>
    <property type="match status" value="1"/>
</dbReference>
<protein>
    <submittedName>
        <fullName evidence="5">Uncharacterized protein</fullName>
    </submittedName>
</protein>
<dbReference type="AlphaFoldDB" id="A0A6J4JDX5"/>
<dbReference type="Pfam" id="PF14559">
    <property type="entry name" value="TPR_19"/>
    <property type="match status" value="1"/>
</dbReference>
<feature type="transmembrane region" description="Helical" evidence="4">
    <location>
        <begin position="265"/>
        <end position="287"/>
    </location>
</feature>
<keyword evidence="4" id="KW-1133">Transmembrane helix</keyword>
<evidence type="ECO:0000256" key="3">
    <source>
        <dbReference type="PROSITE-ProRule" id="PRU00339"/>
    </source>
</evidence>
<accession>A0A6J4JDX5</accession>
<feature type="repeat" description="TPR" evidence="3">
    <location>
        <begin position="105"/>
        <end position="138"/>
    </location>
</feature>
<feature type="transmembrane region" description="Helical" evidence="4">
    <location>
        <begin position="334"/>
        <end position="353"/>
    </location>
</feature>
<keyword evidence="4" id="KW-0812">Transmembrane</keyword>
<reference evidence="5" key="1">
    <citation type="submission" date="2020-02" db="EMBL/GenBank/DDBJ databases">
        <authorList>
            <person name="Meier V. D."/>
        </authorList>
    </citation>
    <scope>NUCLEOTIDE SEQUENCE</scope>
    <source>
        <strain evidence="5">AVDCRST_MAG56</strain>
    </source>
</reference>
<evidence type="ECO:0000256" key="2">
    <source>
        <dbReference type="ARBA" id="ARBA00022803"/>
    </source>
</evidence>
<dbReference type="PANTHER" id="PTHR44943:SF8">
    <property type="entry name" value="TPR REPEAT-CONTAINING PROTEIN MJ0263"/>
    <property type="match status" value="1"/>
</dbReference>
<feature type="transmembrane region" description="Helical" evidence="4">
    <location>
        <begin position="308"/>
        <end position="328"/>
    </location>
</feature>
<dbReference type="Gene3D" id="1.25.40.10">
    <property type="entry name" value="Tetratricopeptide repeat domain"/>
    <property type="match status" value="1"/>
</dbReference>
<dbReference type="InterPro" id="IPR019734">
    <property type="entry name" value="TPR_rpt"/>
</dbReference>
<organism evidence="5">
    <name type="scientific">uncultured Cytophagales bacterium</name>
    <dbReference type="NCBI Taxonomy" id="158755"/>
    <lineage>
        <taxon>Bacteria</taxon>
        <taxon>Pseudomonadati</taxon>
        <taxon>Bacteroidota</taxon>
        <taxon>Sphingobacteriia</taxon>
        <taxon>Sphingobacteriales</taxon>
        <taxon>environmental samples</taxon>
    </lineage>
</organism>
<keyword evidence="4" id="KW-0472">Membrane</keyword>
<keyword evidence="1" id="KW-0677">Repeat</keyword>
<evidence type="ECO:0000313" key="5">
    <source>
        <dbReference type="EMBL" id="CAA9275624.1"/>
    </source>
</evidence>
<evidence type="ECO:0000256" key="4">
    <source>
        <dbReference type="SAM" id="Phobius"/>
    </source>
</evidence>
<feature type="repeat" description="TPR" evidence="3">
    <location>
        <begin position="173"/>
        <end position="206"/>
    </location>
</feature>
<dbReference type="PANTHER" id="PTHR44943">
    <property type="entry name" value="CELLULOSE SYNTHASE OPERON PROTEIN C"/>
    <property type="match status" value="1"/>
</dbReference>
<dbReference type="SMART" id="SM00028">
    <property type="entry name" value="TPR"/>
    <property type="match status" value="6"/>
</dbReference>
<dbReference type="SUPFAM" id="SSF48452">
    <property type="entry name" value="TPR-like"/>
    <property type="match status" value="1"/>
</dbReference>
<name>A0A6J4JDX5_9SPHI</name>
<feature type="transmembrane region" description="Helical" evidence="4">
    <location>
        <begin position="365"/>
        <end position="385"/>
    </location>
</feature>
<dbReference type="InterPro" id="IPR051685">
    <property type="entry name" value="Ycf3/AcsC/BcsC/TPR_MFPF"/>
</dbReference>
<evidence type="ECO:0000256" key="1">
    <source>
        <dbReference type="ARBA" id="ARBA00022737"/>
    </source>
</evidence>
<feature type="transmembrane region" description="Helical" evidence="4">
    <location>
        <begin position="391"/>
        <end position="411"/>
    </location>
</feature>
<gene>
    <name evidence="5" type="ORF">AVDCRST_MAG56-3360</name>
</gene>
<sequence length="412" mass="45947">MQVTPTLQKATLLIEQSRYDMAEKELRTFLTHEPGHTPAMRLLAICLLSQGRPADALETSGNLVGLEPDEPQNLYIHAAVLQHLDRDAEAEQYVREAIRLYPYEADYFELLARVYLGRKKWAEALQYANEGLALDPSHVSCLNVRTTALTKLNRKAEAAQTIEDVLEQDPENPYSHANVGWTKLEHGDHKGAQVHFAEALRLDPTLEHARSGMLEALKAGNFIYRGFLAFYFWLGRFGGKTQWGIIIGVYVVSRIVRAAARSQPLLMPLAVLISVLIYSTWIIEPLFNLFMRLHPKGKYILTDRERDGANWVGVLLGVALLAAATYLLAQLDDFLMLAVVAGTMVLPVSRLFALENAKQRRTVRGYTLVLGAVGLLALAGAAFSVPGLDNLFMVYLLGIFAFTWVVNAMVIK</sequence>
<dbReference type="InterPro" id="IPR011990">
    <property type="entry name" value="TPR-like_helical_dom_sf"/>
</dbReference>
<proteinExistence type="predicted"/>
<dbReference type="EMBL" id="CADCTQ010000281">
    <property type="protein sequence ID" value="CAA9275624.1"/>
    <property type="molecule type" value="Genomic_DNA"/>
</dbReference>
<keyword evidence="2 3" id="KW-0802">TPR repeat</keyword>
<dbReference type="PROSITE" id="PS50005">
    <property type="entry name" value="TPR"/>
    <property type="match status" value="2"/>
</dbReference>